<accession>A0ABY8U873</accession>
<dbReference type="Proteomes" id="UP001244341">
    <property type="component" value="Chromosome 8b"/>
</dbReference>
<gene>
    <name evidence="2" type="ORF">OEZ85_014465</name>
</gene>
<evidence type="ECO:0000313" key="2">
    <source>
        <dbReference type="EMBL" id="WIA17662.1"/>
    </source>
</evidence>
<evidence type="ECO:0000256" key="1">
    <source>
        <dbReference type="SAM" id="MobiDB-lite"/>
    </source>
</evidence>
<proteinExistence type="predicted"/>
<feature type="region of interest" description="Disordered" evidence="1">
    <location>
        <begin position="96"/>
        <end position="119"/>
    </location>
</feature>
<dbReference type="EMBL" id="CP126215">
    <property type="protein sequence ID" value="WIA17662.1"/>
    <property type="molecule type" value="Genomic_DNA"/>
</dbReference>
<feature type="region of interest" description="Disordered" evidence="1">
    <location>
        <begin position="1"/>
        <end position="37"/>
    </location>
</feature>
<reference evidence="2 3" key="1">
    <citation type="submission" date="2023-05" db="EMBL/GenBank/DDBJ databases">
        <title>A 100% complete, gapless, phased diploid assembly of the Scenedesmus obliquus UTEX 3031 genome.</title>
        <authorList>
            <person name="Biondi T.C."/>
            <person name="Hanschen E.R."/>
            <person name="Kwon T."/>
            <person name="Eng W."/>
            <person name="Kruse C.P.S."/>
            <person name="Koehler S.I."/>
            <person name="Kunde Y."/>
            <person name="Gleasner C.D."/>
            <person name="You Mak K.T."/>
            <person name="Polle J."/>
            <person name="Hovde B.T."/>
            <person name="Starkenburg S.R."/>
        </authorList>
    </citation>
    <scope>NUCLEOTIDE SEQUENCE [LARGE SCALE GENOMIC DNA]</scope>
    <source>
        <strain evidence="2 3">DOE0152z</strain>
    </source>
</reference>
<sequence>MTDCCMPYASRSGSETDGEAQPAARAGEKKHSGRRLRGYPKKLAMLQAKISSLTSQAGRLLSEQQQLREREEALYTHIQEQGEFVHDIVALLAQQQQQQQHQEVPGSQPLAGPDTSDCSTREEAVLDALSQSAINDLRIQHALLLLGKGRAAGQAGSSGGAGCRGELRSTACLRAALTAENIAWARRASMGEVLALYRGRIMRAAFLLAHPGKRGLADSLEAVVAQVVTTHMLLFAAADKLVLQLSLVNCDTGRPAVASPDHFRQVAAALPLSPEQRQQLRSAFQVYTTRRAALIARLQPLARQMSALLTKGSACACHAQHPPTQPLPATDTTATAAAIAPPAHTAHTAAASSGTAAGAAGRCCCCCDGSAAAAAGLSLEEAEQLAGLLRRYEAAVGQCRLLGRSLIWHWLNVLDVRQLATAAVAAYPMYLQPIQICAAT</sequence>
<name>A0ABY8U873_TETOB</name>
<protein>
    <submittedName>
        <fullName evidence="2">Uncharacterized protein</fullName>
    </submittedName>
</protein>
<evidence type="ECO:0000313" key="3">
    <source>
        <dbReference type="Proteomes" id="UP001244341"/>
    </source>
</evidence>
<keyword evidence="3" id="KW-1185">Reference proteome</keyword>
<organism evidence="2 3">
    <name type="scientific">Tetradesmus obliquus</name>
    <name type="common">Green alga</name>
    <name type="synonym">Acutodesmus obliquus</name>
    <dbReference type="NCBI Taxonomy" id="3088"/>
    <lineage>
        <taxon>Eukaryota</taxon>
        <taxon>Viridiplantae</taxon>
        <taxon>Chlorophyta</taxon>
        <taxon>core chlorophytes</taxon>
        <taxon>Chlorophyceae</taxon>
        <taxon>CS clade</taxon>
        <taxon>Sphaeropleales</taxon>
        <taxon>Scenedesmaceae</taxon>
        <taxon>Tetradesmus</taxon>
    </lineage>
</organism>